<comment type="cofactor">
    <cofactor evidence="14 16">
        <name>Zn(2+)</name>
        <dbReference type="ChEBI" id="CHEBI:29105"/>
    </cofactor>
    <text evidence="14 16">Binds 1 zinc ion per subunit.</text>
</comment>
<feature type="binding site" evidence="14">
    <location>
        <position position="319"/>
    </location>
    <ligand>
        <name>Zn(2+)</name>
        <dbReference type="ChEBI" id="CHEBI:29105"/>
        <note>catalytic</note>
    </ligand>
</feature>
<dbReference type="InterPro" id="IPR050344">
    <property type="entry name" value="Peptidase_M1_aminopeptidases"/>
</dbReference>
<dbReference type="GO" id="GO:0070006">
    <property type="term" value="F:metalloaminopeptidase activity"/>
    <property type="evidence" value="ECO:0000318"/>
    <property type="project" value="GO_Central"/>
</dbReference>
<evidence type="ECO:0000256" key="12">
    <source>
        <dbReference type="ARBA" id="ARBA00023180"/>
    </source>
</evidence>
<dbReference type="Gene3D" id="1.25.50.20">
    <property type="match status" value="1"/>
</dbReference>
<evidence type="ECO:0000256" key="16">
    <source>
        <dbReference type="RuleBase" id="RU364040"/>
    </source>
</evidence>
<sequence length="915" mass="104288">PWMNSRLPNTLLPIHYNVKIRPVLDIDVASSTYLFYGSSTVQYLCNVSTDYIIMHSHAELIYDNEIKIFEDKTSSEVTVESNTPYRPNQYIVIKTSSPCVVGDTYTMVADSFHGELGDDLTGIYRSEYDNEFGEHRVIAISQMETTGARHTFPCFDEPGFKATFNITLYHNKPGFYSIANMPPIGSWVNVWTATKFDTTPIMSTYLLALVVCDFLYEHGVTATGVQTRIYSRPETIKNDEGKFPSEISPGVLDVLATHFNVTYPLPKSDQMAVSDFGAGAMENWGLVLYRETLLLFDANISSVHDKYSIAQVIGHELAHQWFGNLVTAAWWNEIWLNEGFASYVQYIAVEGVKPEYKPFEIFIIDDLQGGLYADSYSSSHPLVHPEGYFSTITYSKGASFLRMVQGFLGEKTFTNALTNYLNDLAYSSATHDVLFQHWIDQAAKDGLTFPYPLQDVFETWTLQMGYPLITVERIDASTIKLTQEYFLVDPKDSAVDTPGSLTYKYKWYVPFTYRGESEMGTDKMDTLWMDLSGTATLNSNENYILGNIEARGFYRINYDENTWSKLSTKLASASFKDIPVENRAQLIDDVFALSRATKIEVNLALELAAYLSQEDEYIPWYTFNEAMQYFDSMLGASLIYGDFSQYILDLVVPSLYNKLGWDDSNTDDNRMTRGLAIDAACYYGNEECIANAKQLFQEWMNDTSTIISSTYRTDVYCTAIREGGIAEWDFMWGQYLVTQNAQLQTSLRYGLSCSKDAWILNRYIEYAMDSTLVRKQDVSNTLYYISSKEHGKYVAWSFAANNWERLLKNLAYNKFTSTSLLSGAVSRFSTDFDLDLVESMKNVTGPGYYNTLESYKTRVQANIDWRARNEAVIADFLGSSIVIPTSNYEDKQRHAVVPEINQEPHQFHKHRPGRY</sequence>
<evidence type="ECO:0000256" key="15">
    <source>
        <dbReference type="PIRSR" id="PIRSR634016-4"/>
    </source>
</evidence>
<dbReference type="EMBL" id="EAAA01000834">
    <property type="status" value="NOT_ANNOTATED_CDS"/>
    <property type="molecule type" value="Genomic_DNA"/>
</dbReference>
<feature type="active site" description="Proton acceptor" evidence="13">
    <location>
        <position position="316"/>
    </location>
</feature>
<dbReference type="SUPFAM" id="SSF55486">
    <property type="entry name" value="Metalloproteases ('zincins'), catalytic domain"/>
    <property type="match status" value="1"/>
</dbReference>
<dbReference type="SUPFAM" id="SSF63737">
    <property type="entry name" value="Leukotriene A4 hydrolase N-terminal domain"/>
    <property type="match status" value="1"/>
</dbReference>
<dbReference type="Gene3D" id="2.60.40.1730">
    <property type="entry name" value="tricorn interacting facor f3 domain"/>
    <property type="match status" value="1"/>
</dbReference>
<dbReference type="GO" id="GO:0005886">
    <property type="term" value="C:plasma membrane"/>
    <property type="evidence" value="ECO:0007669"/>
    <property type="project" value="UniProtKB-SubCell"/>
</dbReference>
<evidence type="ECO:0000259" key="19">
    <source>
        <dbReference type="Pfam" id="PF17900"/>
    </source>
</evidence>
<evidence type="ECO:0000256" key="11">
    <source>
        <dbReference type="ARBA" id="ARBA00023157"/>
    </source>
</evidence>
<dbReference type="PANTHER" id="PTHR11533">
    <property type="entry name" value="PROTEASE M1 ZINC METALLOPROTEASE"/>
    <property type="match status" value="1"/>
</dbReference>
<keyword evidence="3 16" id="KW-0031">Aminopeptidase</keyword>
<evidence type="ECO:0000259" key="18">
    <source>
        <dbReference type="Pfam" id="PF11838"/>
    </source>
</evidence>
<accession>H2XYF3</accession>
<evidence type="ECO:0000313" key="21">
    <source>
        <dbReference type="Proteomes" id="UP000008144"/>
    </source>
</evidence>
<dbReference type="PRINTS" id="PR00756">
    <property type="entry name" value="ALADIPTASE"/>
</dbReference>
<feature type="binding site" evidence="14">
    <location>
        <position position="315"/>
    </location>
    <ligand>
        <name>Zn(2+)</name>
        <dbReference type="ChEBI" id="CHEBI:29105"/>
        <note>catalytic</note>
    </ligand>
</feature>
<name>H2XYF3_CIOIN</name>
<keyword evidence="7 16" id="KW-0378">Hydrolase</keyword>
<dbReference type="GO" id="GO:0008270">
    <property type="term" value="F:zinc ion binding"/>
    <property type="evidence" value="ECO:0007669"/>
    <property type="project" value="UniProtKB-UniRule"/>
</dbReference>
<dbReference type="OMA" id="INVQWKE"/>
<evidence type="ECO:0000256" key="2">
    <source>
        <dbReference type="ARBA" id="ARBA00010136"/>
    </source>
</evidence>
<dbReference type="MEROPS" id="M01.A12"/>
<feature type="domain" description="Peptidase M1 membrane alanine aminopeptidase" evidence="17">
    <location>
        <begin position="246"/>
        <end position="460"/>
    </location>
</feature>
<feature type="domain" description="ERAP1-like C-terminal" evidence="18">
    <location>
        <begin position="544"/>
        <end position="853"/>
    </location>
</feature>
<feature type="site" description="Transition state stabilizer" evidence="15">
    <location>
        <position position="394"/>
    </location>
</feature>
<feature type="domain" description="Aminopeptidase N-like N-terminal" evidence="19">
    <location>
        <begin position="13"/>
        <end position="206"/>
    </location>
</feature>
<evidence type="ECO:0000256" key="6">
    <source>
        <dbReference type="ARBA" id="ARBA00022723"/>
    </source>
</evidence>
<dbReference type="Gene3D" id="1.10.390.10">
    <property type="entry name" value="Neutral Protease Domain 2"/>
    <property type="match status" value="1"/>
</dbReference>
<dbReference type="PANTHER" id="PTHR11533:SF301">
    <property type="entry name" value="AMINOPEPTIDASE"/>
    <property type="match status" value="1"/>
</dbReference>
<dbReference type="Ensembl" id="ENSCINT00000031750.1">
    <property type="protein sequence ID" value="ENSCINP00000034687.1"/>
    <property type="gene ID" value="ENSCING00000022842.1"/>
</dbReference>
<keyword evidence="21" id="KW-1185">Reference proteome</keyword>
<reference evidence="21" key="1">
    <citation type="journal article" date="2002" name="Science">
        <title>The draft genome of Ciona intestinalis: insights into chordate and vertebrate origins.</title>
        <authorList>
            <person name="Dehal P."/>
            <person name="Satou Y."/>
            <person name="Campbell R.K."/>
            <person name="Chapman J."/>
            <person name="Degnan B."/>
            <person name="De Tomaso A."/>
            <person name="Davidson B."/>
            <person name="Di Gregorio A."/>
            <person name="Gelpke M."/>
            <person name="Goodstein D.M."/>
            <person name="Harafuji N."/>
            <person name="Hastings K.E."/>
            <person name="Ho I."/>
            <person name="Hotta K."/>
            <person name="Huang W."/>
            <person name="Kawashima T."/>
            <person name="Lemaire P."/>
            <person name="Martinez D."/>
            <person name="Meinertzhagen I.A."/>
            <person name="Necula S."/>
            <person name="Nonaka M."/>
            <person name="Putnam N."/>
            <person name="Rash S."/>
            <person name="Saiga H."/>
            <person name="Satake M."/>
            <person name="Terry A."/>
            <person name="Yamada L."/>
            <person name="Wang H.G."/>
            <person name="Awazu S."/>
            <person name="Azumi K."/>
            <person name="Boore J."/>
            <person name="Branno M."/>
            <person name="Chin-Bow S."/>
            <person name="DeSantis R."/>
            <person name="Doyle S."/>
            <person name="Francino P."/>
            <person name="Keys D.N."/>
            <person name="Haga S."/>
            <person name="Hayashi H."/>
            <person name="Hino K."/>
            <person name="Imai K.S."/>
            <person name="Inaba K."/>
            <person name="Kano S."/>
            <person name="Kobayashi K."/>
            <person name="Kobayashi M."/>
            <person name="Lee B.I."/>
            <person name="Makabe K.W."/>
            <person name="Manohar C."/>
            <person name="Matassi G."/>
            <person name="Medina M."/>
            <person name="Mochizuki Y."/>
            <person name="Mount S."/>
            <person name="Morishita T."/>
            <person name="Miura S."/>
            <person name="Nakayama A."/>
            <person name="Nishizaka S."/>
            <person name="Nomoto H."/>
            <person name="Ohta F."/>
            <person name="Oishi K."/>
            <person name="Rigoutsos I."/>
            <person name="Sano M."/>
            <person name="Sasaki A."/>
            <person name="Sasakura Y."/>
            <person name="Shoguchi E."/>
            <person name="Shin-i T."/>
            <person name="Spagnuolo A."/>
            <person name="Stainier D."/>
            <person name="Suzuki M.M."/>
            <person name="Tassy O."/>
            <person name="Takatori N."/>
            <person name="Tokuoka M."/>
            <person name="Yagi K."/>
            <person name="Yoshizaki F."/>
            <person name="Wada S."/>
            <person name="Zhang C."/>
            <person name="Hyatt P.D."/>
            <person name="Larimer F."/>
            <person name="Detter C."/>
            <person name="Doggett N."/>
            <person name="Glavina T."/>
            <person name="Hawkins T."/>
            <person name="Richardson P."/>
            <person name="Lucas S."/>
            <person name="Kohara Y."/>
            <person name="Levine M."/>
            <person name="Satoh N."/>
            <person name="Rokhsar D.S."/>
        </authorList>
    </citation>
    <scope>NUCLEOTIDE SEQUENCE [LARGE SCALE GENOMIC DNA]</scope>
</reference>
<feature type="binding site" evidence="14">
    <location>
        <position position="338"/>
    </location>
    <ligand>
        <name>Zn(2+)</name>
        <dbReference type="ChEBI" id="CHEBI:29105"/>
        <note>catalytic</note>
    </ligand>
</feature>
<keyword evidence="12" id="KW-0325">Glycoprotein</keyword>
<dbReference type="InterPro" id="IPR014782">
    <property type="entry name" value="Peptidase_M1_dom"/>
</dbReference>
<evidence type="ECO:0000313" key="20">
    <source>
        <dbReference type="Ensembl" id="ENSCINP00000034687.1"/>
    </source>
</evidence>
<dbReference type="InterPro" id="IPR024571">
    <property type="entry name" value="ERAP1-like_C_dom"/>
</dbReference>
<dbReference type="GeneTree" id="ENSGT00940000164605"/>
<dbReference type="HOGENOM" id="CLU_003705_2_0_1"/>
<evidence type="ECO:0000256" key="7">
    <source>
        <dbReference type="ARBA" id="ARBA00022801"/>
    </source>
</evidence>
<dbReference type="InterPro" id="IPR027268">
    <property type="entry name" value="Peptidase_M4/M1_CTD_sf"/>
</dbReference>
<dbReference type="GO" id="GO:0043171">
    <property type="term" value="P:peptide catabolic process"/>
    <property type="evidence" value="ECO:0000318"/>
    <property type="project" value="GO_Central"/>
</dbReference>
<comment type="similarity">
    <text evidence="2 16">Belongs to the peptidase M1 family.</text>
</comment>
<evidence type="ECO:0000256" key="5">
    <source>
        <dbReference type="ARBA" id="ARBA00022670"/>
    </source>
</evidence>
<protein>
    <recommendedName>
        <fullName evidence="16">Aminopeptidase</fullName>
        <ecNumber evidence="16">3.4.11.-</ecNumber>
    </recommendedName>
</protein>
<comment type="subcellular location">
    <subcellularLocation>
        <location evidence="1">Cell membrane</location>
    </subcellularLocation>
</comment>
<evidence type="ECO:0000256" key="4">
    <source>
        <dbReference type="ARBA" id="ARBA00022475"/>
    </source>
</evidence>
<dbReference type="STRING" id="7719.ENSCINP00000034687"/>
<proteinExistence type="inferred from homology"/>
<keyword evidence="5 16" id="KW-0645">Protease</keyword>
<reference evidence="20" key="4">
    <citation type="submission" date="2025-09" db="UniProtKB">
        <authorList>
            <consortium name="Ensembl"/>
        </authorList>
    </citation>
    <scope>IDENTIFICATION</scope>
</reference>
<dbReference type="Gene3D" id="2.60.40.1910">
    <property type="match status" value="1"/>
</dbReference>
<keyword evidence="9 16" id="KW-0482">Metalloprotease</keyword>
<keyword evidence="4" id="KW-1003">Cell membrane</keyword>
<evidence type="ECO:0000256" key="9">
    <source>
        <dbReference type="ARBA" id="ARBA00023049"/>
    </source>
</evidence>
<dbReference type="GO" id="GO:0005615">
    <property type="term" value="C:extracellular space"/>
    <property type="evidence" value="ECO:0000318"/>
    <property type="project" value="GO_Central"/>
</dbReference>
<dbReference type="InterPro" id="IPR042097">
    <property type="entry name" value="Aminopeptidase_N-like_N_sf"/>
</dbReference>
<organism evidence="20 21">
    <name type="scientific">Ciona intestinalis</name>
    <name type="common">Transparent sea squirt</name>
    <name type="synonym">Ascidia intestinalis</name>
    <dbReference type="NCBI Taxonomy" id="7719"/>
    <lineage>
        <taxon>Eukaryota</taxon>
        <taxon>Metazoa</taxon>
        <taxon>Chordata</taxon>
        <taxon>Tunicata</taxon>
        <taxon>Ascidiacea</taxon>
        <taxon>Phlebobranchia</taxon>
        <taxon>Cionidae</taxon>
        <taxon>Ciona</taxon>
    </lineage>
</organism>
<dbReference type="FunFam" id="1.25.50.20:FF:000001">
    <property type="entry name" value="Aminopeptidase"/>
    <property type="match status" value="1"/>
</dbReference>
<evidence type="ECO:0000256" key="10">
    <source>
        <dbReference type="ARBA" id="ARBA00023136"/>
    </source>
</evidence>
<keyword evidence="8 14" id="KW-0862">Zinc</keyword>
<dbReference type="FunFam" id="2.60.40.1730:FF:000023">
    <property type="entry name" value="Aminopeptidase"/>
    <property type="match status" value="1"/>
</dbReference>
<keyword evidence="10" id="KW-0472">Membrane</keyword>
<dbReference type="Pfam" id="PF11838">
    <property type="entry name" value="ERAP1_C"/>
    <property type="match status" value="1"/>
</dbReference>
<dbReference type="CDD" id="cd09601">
    <property type="entry name" value="M1_APN-Q_like"/>
    <property type="match status" value="1"/>
</dbReference>
<dbReference type="FunFam" id="2.60.40.1910:FF:000006">
    <property type="entry name" value="Aminopeptidase"/>
    <property type="match status" value="1"/>
</dbReference>
<keyword evidence="6 14" id="KW-0479">Metal-binding</keyword>
<reference evidence="20" key="3">
    <citation type="submission" date="2025-08" db="UniProtKB">
        <authorList>
            <consortium name="Ensembl"/>
        </authorList>
    </citation>
    <scope>IDENTIFICATION</scope>
</reference>
<evidence type="ECO:0000256" key="3">
    <source>
        <dbReference type="ARBA" id="ARBA00022438"/>
    </source>
</evidence>
<dbReference type="GO" id="GO:0006508">
    <property type="term" value="P:proteolysis"/>
    <property type="evidence" value="ECO:0000318"/>
    <property type="project" value="GO_Central"/>
</dbReference>
<keyword evidence="11" id="KW-1015">Disulfide bond</keyword>
<evidence type="ECO:0000259" key="17">
    <source>
        <dbReference type="Pfam" id="PF01433"/>
    </source>
</evidence>
<dbReference type="Pfam" id="PF01433">
    <property type="entry name" value="Peptidase_M1"/>
    <property type="match status" value="1"/>
</dbReference>
<evidence type="ECO:0000256" key="1">
    <source>
        <dbReference type="ARBA" id="ARBA00004236"/>
    </source>
</evidence>
<dbReference type="InParanoid" id="H2XYF3"/>
<evidence type="ECO:0000256" key="14">
    <source>
        <dbReference type="PIRSR" id="PIRSR634016-3"/>
    </source>
</evidence>
<dbReference type="InterPro" id="IPR001930">
    <property type="entry name" value="Peptidase_M1"/>
</dbReference>
<dbReference type="EC" id="3.4.11.-" evidence="16"/>
<dbReference type="FunFam" id="1.10.390.10:FF:000013">
    <property type="entry name" value="Aminopeptidase N"/>
    <property type="match status" value="1"/>
</dbReference>
<dbReference type="AlphaFoldDB" id="H2XYF3"/>
<reference evidence="20" key="2">
    <citation type="journal article" date="2008" name="Genome Biol.">
        <title>Improved genome assembly and evidence-based global gene model set for the chordate Ciona intestinalis: new insight into intron and operon populations.</title>
        <authorList>
            <person name="Satou Y."/>
            <person name="Mineta K."/>
            <person name="Ogasawara M."/>
            <person name="Sasakura Y."/>
            <person name="Shoguchi E."/>
            <person name="Ueno K."/>
            <person name="Yamada L."/>
            <person name="Matsumoto J."/>
            <person name="Wasserscheid J."/>
            <person name="Dewar K."/>
            <person name="Wiley G.B."/>
            <person name="Macmil S.L."/>
            <person name="Roe B.A."/>
            <person name="Zeller R.W."/>
            <person name="Hastings K.E."/>
            <person name="Lemaire P."/>
            <person name="Lindquist E."/>
            <person name="Endo T."/>
            <person name="Hotta K."/>
            <person name="Inaba K."/>
        </authorList>
    </citation>
    <scope>NUCLEOTIDE SEQUENCE [LARGE SCALE GENOMIC DNA]</scope>
    <source>
        <strain evidence="20">wild type</strain>
    </source>
</reference>
<dbReference type="InterPro" id="IPR034016">
    <property type="entry name" value="M1_APN-typ"/>
</dbReference>
<evidence type="ECO:0000256" key="13">
    <source>
        <dbReference type="PIRSR" id="PIRSR634016-1"/>
    </source>
</evidence>
<evidence type="ECO:0000256" key="8">
    <source>
        <dbReference type="ARBA" id="ARBA00022833"/>
    </source>
</evidence>
<dbReference type="Pfam" id="PF17900">
    <property type="entry name" value="Peptidase_M1_N"/>
    <property type="match status" value="1"/>
</dbReference>
<dbReference type="Proteomes" id="UP000008144">
    <property type="component" value="Chromosome 11"/>
</dbReference>
<dbReference type="InterPro" id="IPR045357">
    <property type="entry name" value="Aminopeptidase_N-like_N"/>
</dbReference>